<accession>A0A219AQQ0</accession>
<protein>
    <submittedName>
        <fullName evidence="1">Uncharacterized protein</fullName>
    </submittedName>
</protein>
<evidence type="ECO:0000313" key="2">
    <source>
        <dbReference type="Proteomes" id="UP000078397"/>
    </source>
</evidence>
<comment type="caution">
    <text evidence="1">The sequence shown here is derived from an EMBL/GenBank/DDBJ whole genome shotgun (WGS) entry which is preliminary data.</text>
</comment>
<sequence>MNCRLYAVYASSPQSKQGYSIATSSQDSSMSSFLCLWCQHCPHPRHLWSVNPPDQTAWLSACQLTVRSSLNVHCWLM</sequence>
<dbReference type="KEGG" id="pchm:VFPPC_17868"/>
<dbReference type="Proteomes" id="UP000078397">
    <property type="component" value="Unassembled WGS sequence"/>
</dbReference>
<dbReference type="EMBL" id="LSBJ02000004">
    <property type="protein sequence ID" value="OWT42939.1"/>
    <property type="molecule type" value="Genomic_DNA"/>
</dbReference>
<evidence type="ECO:0000313" key="1">
    <source>
        <dbReference type="EMBL" id="OWT42939.1"/>
    </source>
</evidence>
<gene>
    <name evidence="1" type="ORF">VFPPC_17868</name>
</gene>
<organism evidence="1 2">
    <name type="scientific">Pochonia chlamydosporia 170</name>
    <dbReference type="NCBI Taxonomy" id="1380566"/>
    <lineage>
        <taxon>Eukaryota</taxon>
        <taxon>Fungi</taxon>
        <taxon>Dikarya</taxon>
        <taxon>Ascomycota</taxon>
        <taxon>Pezizomycotina</taxon>
        <taxon>Sordariomycetes</taxon>
        <taxon>Hypocreomycetidae</taxon>
        <taxon>Hypocreales</taxon>
        <taxon>Clavicipitaceae</taxon>
        <taxon>Pochonia</taxon>
    </lineage>
</organism>
<dbReference type="AlphaFoldDB" id="A0A219AQQ0"/>
<reference evidence="1 2" key="1">
    <citation type="journal article" date="2016" name="PLoS Pathog.">
        <title>Biosynthesis of antibiotic leucinostatins in bio-control fungus Purpureocillium lilacinum and their inhibition on phytophthora revealed by genome mining.</title>
        <authorList>
            <person name="Wang G."/>
            <person name="Liu Z."/>
            <person name="Lin R."/>
            <person name="Li E."/>
            <person name="Mao Z."/>
            <person name="Ling J."/>
            <person name="Yang Y."/>
            <person name="Yin W.B."/>
            <person name="Xie B."/>
        </authorList>
    </citation>
    <scope>NUCLEOTIDE SEQUENCE [LARGE SCALE GENOMIC DNA]</scope>
    <source>
        <strain evidence="1">170</strain>
    </source>
</reference>
<keyword evidence="2" id="KW-1185">Reference proteome</keyword>
<proteinExistence type="predicted"/>
<dbReference type="RefSeq" id="XP_022285403.1">
    <property type="nucleotide sequence ID" value="XM_022429543.1"/>
</dbReference>
<dbReference type="GeneID" id="33936772"/>
<name>A0A219AQQ0_METCM</name>